<dbReference type="EMBL" id="JAAKZF010000014">
    <property type="protein sequence ID" value="NGO52125.1"/>
    <property type="molecule type" value="Genomic_DNA"/>
</dbReference>
<dbReference type="Pfam" id="PF09450">
    <property type="entry name" value="DUF2019"/>
    <property type="match status" value="1"/>
</dbReference>
<gene>
    <name evidence="2" type="ORF">G6N73_13185</name>
</gene>
<proteinExistence type="predicted"/>
<dbReference type="InterPro" id="IPR018568">
    <property type="entry name" value="DUF2019"/>
</dbReference>
<keyword evidence="3" id="KW-1185">Reference proteome</keyword>
<reference evidence="2 3" key="1">
    <citation type="submission" date="2020-02" db="EMBL/GenBank/DDBJ databases">
        <title>Genome sequence of strain CCNWXJ40-4.</title>
        <authorList>
            <person name="Gao J."/>
            <person name="Sun J."/>
        </authorList>
    </citation>
    <scope>NUCLEOTIDE SEQUENCE [LARGE SCALE GENOMIC DNA]</scope>
    <source>
        <strain evidence="2 3">CCNWXJ 40-4</strain>
    </source>
</reference>
<dbReference type="InterPro" id="IPR016024">
    <property type="entry name" value="ARM-type_fold"/>
</dbReference>
<accession>A0A6G4WBF4</accession>
<dbReference type="AlphaFoldDB" id="A0A6G4WBF4"/>
<protein>
    <submittedName>
        <fullName evidence="2">DUF2019 domain-containing protein</fullName>
    </submittedName>
</protein>
<dbReference type="Gene3D" id="1.25.40.70">
    <property type="entry name" value="Phosphatidylinositol 3-kinase, accessory domain (PIK)"/>
    <property type="match status" value="1"/>
</dbReference>
<organism evidence="2 3">
    <name type="scientific">Allomesorhizobium camelthorni</name>
    <dbReference type="NCBI Taxonomy" id="475069"/>
    <lineage>
        <taxon>Bacteria</taxon>
        <taxon>Pseudomonadati</taxon>
        <taxon>Pseudomonadota</taxon>
        <taxon>Alphaproteobacteria</taxon>
        <taxon>Hyphomicrobiales</taxon>
        <taxon>Phyllobacteriaceae</taxon>
        <taxon>Allomesorhizobium</taxon>
    </lineage>
</organism>
<dbReference type="InterPro" id="IPR042236">
    <property type="entry name" value="PI3K_accessory_sf"/>
</dbReference>
<feature type="domain" description="DUF2019" evidence="1">
    <location>
        <begin position="18"/>
        <end position="120"/>
    </location>
</feature>
<name>A0A6G4WBF4_9HYPH</name>
<dbReference type="Proteomes" id="UP001642900">
    <property type="component" value="Unassembled WGS sequence"/>
</dbReference>
<comment type="caution">
    <text evidence="2">The sequence shown here is derived from an EMBL/GenBank/DDBJ whole genome shotgun (WGS) entry which is preliminary data.</text>
</comment>
<evidence type="ECO:0000313" key="3">
    <source>
        <dbReference type="Proteomes" id="UP001642900"/>
    </source>
</evidence>
<dbReference type="SUPFAM" id="SSF48371">
    <property type="entry name" value="ARM repeat"/>
    <property type="match status" value="1"/>
</dbReference>
<evidence type="ECO:0000259" key="1">
    <source>
        <dbReference type="Pfam" id="PF09450"/>
    </source>
</evidence>
<dbReference type="RefSeq" id="WP_165028213.1">
    <property type="nucleotide sequence ID" value="NZ_JAAKZF010000014.1"/>
</dbReference>
<evidence type="ECO:0000313" key="2">
    <source>
        <dbReference type="EMBL" id="NGO52125.1"/>
    </source>
</evidence>
<sequence>MTTKKSRAKSLASMSNAELVDLFEQLSLAEGEATAALQSSRANRLILRRRALLSEMRHRPGDARITLFVLYAHRHPQVRLNVAESTYALNPERARSTIEEIAASPFQPWSGDAGMSLIALENGTSQLPTDPE</sequence>